<keyword evidence="5 8" id="KW-1133">Transmembrane helix</keyword>
<protein>
    <recommendedName>
        <fullName evidence="8">S-acyltransferase</fullName>
        <ecNumber evidence="8">2.3.1.225</ecNumber>
    </recommendedName>
    <alternativeName>
        <fullName evidence="8">Palmitoyltransferase</fullName>
    </alternativeName>
</protein>
<proteinExistence type="inferred from homology"/>
<evidence type="ECO:0000256" key="3">
    <source>
        <dbReference type="ARBA" id="ARBA00022679"/>
    </source>
</evidence>
<comment type="domain">
    <text evidence="8">The DHHC domain is required for palmitoyltransferase activity.</text>
</comment>
<comment type="subcellular location">
    <subcellularLocation>
        <location evidence="1">Membrane</location>
        <topology evidence="1">Multi-pass membrane protein</topology>
    </subcellularLocation>
</comment>
<evidence type="ECO:0000256" key="4">
    <source>
        <dbReference type="ARBA" id="ARBA00022692"/>
    </source>
</evidence>
<evidence type="ECO:0000256" key="5">
    <source>
        <dbReference type="ARBA" id="ARBA00022989"/>
    </source>
</evidence>
<evidence type="ECO:0000256" key="9">
    <source>
        <dbReference type="SAM" id="MobiDB-lite"/>
    </source>
</evidence>
<comment type="similarity">
    <text evidence="2 8">Belongs to the DHHC palmitoyltransferase family.</text>
</comment>
<dbReference type="PANTHER" id="PTHR12246">
    <property type="entry name" value="PALMITOYLTRANSFERASE ZDHHC16"/>
    <property type="match status" value="1"/>
</dbReference>
<reference evidence="11" key="1">
    <citation type="submission" date="2017-07" db="EMBL/GenBank/DDBJ databases">
        <title>Taro Niue Genome Assembly and Annotation.</title>
        <authorList>
            <person name="Atibalentja N."/>
            <person name="Keating K."/>
            <person name="Fields C.J."/>
        </authorList>
    </citation>
    <scope>NUCLEOTIDE SEQUENCE</scope>
    <source>
        <strain evidence="11">Niue_2</strain>
        <tissue evidence="11">Leaf</tissue>
    </source>
</reference>
<keyword evidence="12" id="KW-1185">Reference proteome</keyword>
<keyword evidence="7 8" id="KW-0012">Acyltransferase</keyword>
<evidence type="ECO:0000256" key="8">
    <source>
        <dbReference type="RuleBase" id="RU079119"/>
    </source>
</evidence>
<dbReference type="AlphaFoldDB" id="A0A843W8X8"/>
<evidence type="ECO:0000313" key="12">
    <source>
        <dbReference type="Proteomes" id="UP000652761"/>
    </source>
</evidence>
<evidence type="ECO:0000259" key="10">
    <source>
        <dbReference type="Pfam" id="PF01529"/>
    </source>
</evidence>
<feature type="domain" description="Palmitoyltransferase DHHC" evidence="10">
    <location>
        <begin position="317"/>
        <end position="354"/>
    </location>
</feature>
<organism evidence="11 12">
    <name type="scientific">Colocasia esculenta</name>
    <name type="common">Wild taro</name>
    <name type="synonym">Arum esculentum</name>
    <dbReference type="NCBI Taxonomy" id="4460"/>
    <lineage>
        <taxon>Eukaryota</taxon>
        <taxon>Viridiplantae</taxon>
        <taxon>Streptophyta</taxon>
        <taxon>Embryophyta</taxon>
        <taxon>Tracheophyta</taxon>
        <taxon>Spermatophyta</taxon>
        <taxon>Magnoliopsida</taxon>
        <taxon>Liliopsida</taxon>
        <taxon>Araceae</taxon>
        <taxon>Aroideae</taxon>
        <taxon>Colocasieae</taxon>
        <taxon>Colocasia</taxon>
    </lineage>
</organism>
<dbReference type="Proteomes" id="UP000652761">
    <property type="component" value="Unassembled WGS sequence"/>
</dbReference>
<feature type="transmembrane region" description="Helical" evidence="8">
    <location>
        <begin position="249"/>
        <end position="269"/>
    </location>
</feature>
<evidence type="ECO:0000313" key="11">
    <source>
        <dbReference type="EMBL" id="MQM04366.1"/>
    </source>
</evidence>
<keyword evidence="6 8" id="KW-0472">Membrane</keyword>
<evidence type="ECO:0000256" key="2">
    <source>
        <dbReference type="ARBA" id="ARBA00008574"/>
    </source>
</evidence>
<dbReference type="EMBL" id="NMUH01003202">
    <property type="protein sequence ID" value="MQM04366.1"/>
    <property type="molecule type" value="Genomic_DNA"/>
</dbReference>
<comment type="catalytic activity">
    <reaction evidence="8">
        <text>L-cysteinyl-[protein] + hexadecanoyl-CoA = S-hexadecanoyl-L-cysteinyl-[protein] + CoA</text>
        <dbReference type="Rhea" id="RHEA:36683"/>
        <dbReference type="Rhea" id="RHEA-COMP:10131"/>
        <dbReference type="Rhea" id="RHEA-COMP:11032"/>
        <dbReference type="ChEBI" id="CHEBI:29950"/>
        <dbReference type="ChEBI" id="CHEBI:57287"/>
        <dbReference type="ChEBI" id="CHEBI:57379"/>
        <dbReference type="ChEBI" id="CHEBI:74151"/>
        <dbReference type="EC" id="2.3.1.225"/>
    </reaction>
</comment>
<dbReference type="Pfam" id="PF01529">
    <property type="entry name" value="DHHC"/>
    <property type="match status" value="1"/>
</dbReference>
<gene>
    <name evidence="11" type="ORF">Taro_037159</name>
</gene>
<dbReference type="EC" id="2.3.1.225" evidence="8"/>
<keyword evidence="3 8" id="KW-0808">Transferase</keyword>
<name>A0A843W8X8_COLES</name>
<feature type="transmembrane region" description="Helical" evidence="8">
    <location>
        <begin position="354"/>
        <end position="380"/>
    </location>
</feature>
<dbReference type="OrthoDB" id="9909019at2759"/>
<feature type="transmembrane region" description="Helical" evidence="8">
    <location>
        <begin position="222"/>
        <end position="243"/>
    </location>
</feature>
<keyword evidence="4 8" id="KW-0812">Transmembrane</keyword>
<accession>A0A843W8X8</accession>
<comment type="caution">
    <text evidence="11">The sequence shown here is derived from an EMBL/GenBank/DDBJ whole genome shotgun (WGS) entry which is preliminary data.</text>
</comment>
<dbReference type="PROSITE" id="PS50216">
    <property type="entry name" value="DHHC"/>
    <property type="match status" value="1"/>
</dbReference>
<evidence type="ECO:0000256" key="7">
    <source>
        <dbReference type="ARBA" id="ARBA00023315"/>
    </source>
</evidence>
<dbReference type="GO" id="GO:0019706">
    <property type="term" value="F:protein-cysteine S-palmitoyltransferase activity"/>
    <property type="evidence" value="ECO:0007669"/>
    <property type="project" value="UniProtKB-EC"/>
</dbReference>
<evidence type="ECO:0000256" key="1">
    <source>
        <dbReference type="ARBA" id="ARBA00004141"/>
    </source>
</evidence>
<evidence type="ECO:0000256" key="6">
    <source>
        <dbReference type="ARBA" id="ARBA00023136"/>
    </source>
</evidence>
<dbReference type="InterPro" id="IPR001594">
    <property type="entry name" value="Palmitoyltrfase_DHHC"/>
</dbReference>
<feature type="transmembrane region" description="Helical" evidence="8">
    <location>
        <begin position="276"/>
        <end position="296"/>
    </location>
</feature>
<sequence length="454" mass="50572">MVTNVVLHNFNITYVDSMSPPSSSFDPVRTGPTAGPPSSTDADAGVQRGAPVDRGLVTTYQRKQKPGAPNTLLFGLREKEENLLPQSFPSSPSSRLHLLLPSQVFASTRGYFYEKHVELIEKAKGLLLFFFPPTSTSFALYDLHVVGVKVMDDQMNKEESLVVYALKNCETICWGCGLRLVLSSDFPIFKCGWCGAITNHNQKSRKPDSVCFSRWRCLRDRLFIAVVFLFMLFAIFFNCFLKVSSFFPIITGAGVWAVYPIVFSVSYFCGIFHSSITAILAICTMSSFFLASSRSAGAPPNIIWGSHPAVQKGNLEDYTFCTYCAKPKSPRAHHCRSCRMCVLDMDHHCPFVSLTILGLLLMYLTIAGLSIEIGISVLLWQQLRFIYEGKTYLNHLISQKEGGLETKGCQNILRFFGCPQWAYRILPVSSHAGKLQETSSSKLFMPTNSVLDGS</sequence>
<feature type="region of interest" description="Disordered" evidence="9">
    <location>
        <begin position="19"/>
        <end position="50"/>
    </location>
</feature>
<dbReference type="InterPro" id="IPR039859">
    <property type="entry name" value="PFA4/ZDH16/20/ERF2-like"/>
</dbReference>
<dbReference type="GO" id="GO:0016020">
    <property type="term" value="C:membrane"/>
    <property type="evidence" value="ECO:0007669"/>
    <property type="project" value="UniProtKB-SubCell"/>
</dbReference>